<gene>
    <name evidence="2" type="ORF">OM33_15660</name>
</gene>
<dbReference type="InterPro" id="IPR032710">
    <property type="entry name" value="NTF2-like_dom_sf"/>
</dbReference>
<dbReference type="KEGG" id="pseo:OM33_15660"/>
<dbReference type="EMBL" id="CP009889">
    <property type="protein sequence ID" value="AIY66580.1"/>
    <property type="molecule type" value="Genomic_DNA"/>
</dbReference>
<proteinExistence type="predicted"/>
<evidence type="ECO:0000313" key="2">
    <source>
        <dbReference type="EMBL" id="AIY66580.1"/>
    </source>
</evidence>
<dbReference type="InterPro" id="IPR037401">
    <property type="entry name" value="SnoaL-like"/>
</dbReference>
<dbReference type="Pfam" id="PF12680">
    <property type="entry name" value="SnoaL_2"/>
    <property type="match status" value="1"/>
</dbReference>
<sequence length="159" mass="18104">MNKPSINIAALLKPHWSAQDKEKAEAVIAFIQLIMNDHNFDEVTKQYGQNSYKQHNRTMADNIEGVVKTVSNLVKTSPEFSYDVKHVFVDGDYVIVHSHATLKRKHRGDDSQGFNIIDTWRLENGQLVEHWDAVQGLSFSMRLYSLMVGGKVRNSNGVF</sequence>
<keyword evidence="3" id="KW-1185">Reference proteome</keyword>
<evidence type="ECO:0000313" key="3">
    <source>
        <dbReference type="Proteomes" id="UP000030341"/>
    </source>
</evidence>
<dbReference type="RefSeq" id="WP_040134915.1">
    <property type="nucleotide sequence ID" value="NZ_CP009889.1"/>
</dbReference>
<evidence type="ECO:0000259" key="1">
    <source>
        <dbReference type="Pfam" id="PF12680"/>
    </source>
</evidence>
<dbReference type="AlphaFoldDB" id="A0A0A7EIU9"/>
<dbReference type="eggNOG" id="COG4922">
    <property type="taxonomic scope" value="Bacteria"/>
</dbReference>
<name>A0A0A7EIU9_9GAMM</name>
<dbReference type="Proteomes" id="UP000030341">
    <property type="component" value="Chromosome 2"/>
</dbReference>
<dbReference type="Gene3D" id="3.10.450.50">
    <property type="match status" value="1"/>
</dbReference>
<feature type="domain" description="SnoaL-like" evidence="1">
    <location>
        <begin position="29"/>
        <end position="130"/>
    </location>
</feature>
<organism evidence="2 3">
    <name type="scientific">Pseudoalteromonas piratica</name>
    <dbReference type="NCBI Taxonomy" id="1348114"/>
    <lineage>
        <taxon>Bacteria</taxon>
        <taxon>Pseudomonadati</taxon>
        <taxon>Pseudomonadota</taxon>
        <taxon>Gammaproteobacteria</taxon>
        <taxon>Alteromonadales</taxon>
        <taxon>Pseudoalteromonadaceae</taxon>
        <taxon>Pseudoalteromonas</taxon>
    </lineage>
</organism>
<dbReference type="OrthoDB" id="9812089at2"/>
<dbReference type="STRING" id="1348114.OM33_15660"/>
<dbReference type="HOGENOM" id="CLU_100997_2_1_6"/>
<protein>
    <submittedName>
        <fullName evidence="2">Polyketide cyclase</fullName>
    </submittedName>
</protein>
<reference evidence="2 3" key="1">
    <citation type="submission" date="2014-11" db="EMBL/GenBank/DDBJ databases">
        <title>Complete Genome Sequence of Pseudoalteromonas sp. Strain OCN003 Isolated from Kaneohe Bay, Oahu, Hawaii.</title>
        <authorList>
            <person name="Beurmann S."/>
            <person name="Videau P."/>
            <person name="Ushijima B."/>
            <person name="Smith A.M."/>
            <person name="Aeby G.S."/>
            <person name="Callahan S.M."/>
            <person name="Belcaid M."/>
        </authorList>
    </citation>
    <scope>NUCLEOTIDE SEQUENCE [LARGE SCALE GENOMIC DNA]</scope>
    <source>
        <strain evidence="2 3">OCN003</strain>
    </source>
</reference>
<dbReference type="SUPFAM" id="SSF54427">
    <property type="entry name" value="NTF2-like"/>
    <property type="match status" value="1"/>
</dbReference>
<accession>A0A0A7EIU9</accession>